<name>A0ABP9FQC7_9MICC</name>
<comment type="caution">
    <text evidence="1">The sequence shown here is derived from an EMBL/GenBank/DDBJ whole genome shotgun (WGS) entry which is preliminary data.</text>
</comment>
<evidence type="ECO:0000313" key="2">
    <source>
        <dbReference type="Proteomes" id="UP001500368"/>
    </source>
</evidence>
<dbReference type="EMBL" id="BAABLW010000001">
    <property type="protein sequence ID" value="GAA4911459.1"/>
    <property type="molecule type" value="Genomic_DNA"/>
</dbReference>
<sequence>MLDIPLGDLPAGGLPALGQRLNGKRGGDLASLMTAHPVSYCEQRVSDDVRVFIELAAQAYMRTVSVIDIRFVRRIGSMRAGDHVTIFARMIWKRDLDDVGRVR</sequence>
<evidence type="ECO:0000313" key="1">
    <source>
        <dbReference type="EMBL" id="GAA4911459.1"/>
    </source>
</evidence>
<gene>
    <name evidence="1" type="ORF">GCM10025790_02350</name>
</gene>
<proteinExistence type="predicted"/>
<organism evidence="1 2">
    <name type="scientific">Nesterenkonia rhizosphaerae</name>
    <dbReference type="NCBI Taxonomy" id="1348272"/>
    <lineage>
        <taxon>Bacteria</taxon>
        <taxon>Bacillati</taxon>
        <taxon>Actinomycetota</taxon>
        <taxon>Actinomycetes</taxon>
        <taxon>Micrococcales</taxon>
        <taxon>Micrococcaceae</taxon>
        <taxon>Nesterenkonia</taxon>
    </lineage>
</organism>
<keyword evidence="2" id="KW-1185">Reference proteome</keyword>
<protein>
    <recommendedName>
        <fullName evidence="3">Thioesterase domain-containing protein</fullName>
    </recommendedName>
</protein>
<evidence type="ECO:0008006" key="3">
    <source>
        <dbReference type="Google" id="ProtNLM"/>
    </source>
</evidence>
<reference evidence="2" key="1">
    <citation type="journal article" date="2019" name="Int. J. Syst. Evol. Microbiol.">
        <title>The Global Catalogue of Microorganisms (GCM) 10K type strain sequencing project: providing services to taxonomists for standard genome sequencing and annotation.</title>
        <authorList>
            <consortium name="The Broad Institute Genomics Platform"/>
            <consortium name="The Broad Institute Genome Sequencing Center for Infectious Disease"/>
            <person name="Wu L."/>
            <person name="Ma J."/>
        </authorList>
    </citation>
    <scope>NUCLEOTIDE SEQUENCE [LARGE SCALE GENOMIC DNA]</scope>
    <source>
        <strain evidence="2">JCM 19129</strain>
    </source>
</reference>
<accession>A0ABP9FQC7</accession>
<dbReference type="Proteomes" id="UP001500368">
    <property type="component" value="Unassembled WGS sequence"/>
</dbReference>